<dbReference type="InterPro" id="IPR004805">
    <property type="entry name" value="DnaE2/DnaE/PolC"/>
</dbReference>
<feature type="region of interest" description="Disordered" evidence="10">
    <location>
        <begin position="1057"/>
        <end position="1096"/>
    </location>
</feature>
<dbReference type="PANTHER" id="PTHR32294">
    <property type="entry name" value="DNA POLYMERASE III SUBUNIT ALPHA"/>
    <property type="match status" value="1"/>
</dbReference>
<dbReference type="Pfam" id="PF02811">
    <property type="entry name" value="PHP"/>
    <property type="match status" value="1"/>
</dbReference>
<evidence type="ECO:0000313" key="13">
    <source>
        <dbReference type="Proteomes" id="UP000254919"/>
    </source>
</evidence>
<dbReference type="HAMAP" id="MF_01902">
    <property type="entry name" value="DNApol_error_prone"/>
    <property type="match status" value="1"/>
</dbReference>
<accession>A0A379PNL6</accession>
<protein>
    <recommendedName>
        <fullName evidence="9">Error-prone DNA polymerase</fullName>
        <ecNumber evidence="9">2.7.7.7</ecNumber>
    </recommendedName>
</protein>
<dbReference type="NCBIfam" id="NF004225">
    <property type="entry name" value="PRK05672.1"/>
    <property type="match status" value="1"/>
</dbReference>
<dbReference type="GO" id="GO:0003887">
    <property type="term" value="F:DNA-directed DNA polymerase activity"/>
    <property type="evidence" value="ECO:0007669"/>
    <property type="project" value="UniProtKB-UniRule"/>
</dbReference>
<evidence type="ECO:0000259" key="11">
    <source>
        <dbReference type="SMART" id="SM00481"/>
    </source>
</evidence>
<proteinExistence type="inferred from homology"/>
<evidence type="ECO:0000256" key="5">
    <source>
        <dbReference type="ARBA" id="ARBA00022763"/>
    </source>
</evidence>
<reference evidence="12 13" key="1">
    <citation type="submission" date="2018-06" db="EMBL/GenBank/DDBJ databases">
        <authorList>
            <consortium name="Pathogen Informatics"/>
            <person name="Doyle S."/>
        </authorList>
    </citation>
    <scope>NUCLEOTIDE SEQUENCE [LARGE SCALE GENOMIC DNA]</scope>
    <source>
        <strain evidence="12 13">NCTC13291</strain>
    </source>
</reference>
<dbReference type="SMART" id="SM00481">
    <property type="entry name" value="POLIIIAc"/>
    <property type="match status" value="1"/>
</dbReference>
<keyword evidence="4 9" id="KW-0235">DNA replication</keyword>
<dbReference type="GO" id="GO:0006260">
    <property type="term" value="P:DNA replication"/>
    <property type="evidence" value="ECO:0007669"/>
    <property type="project" value="UniProtKB-KW"/>
</dbReference>
<organism evidence="12 13">
    <name type="scientific">Roseomonas mucosa</name>
    <dbReference type="NCBI Taxonomy" id="207340"/>
    <lineage>
        <taxon>Bacteria</taxon>
        <taxon>Pseudomonadati</taxon>
        <taxon>Pseudomonadota</taxon>
        <taxon>Alphaproteobacteria</taxon>
        <taxon>Acetobacterales</taxon>
        <taxon>Roseomonadaceae</taxon>
        <taxon>Roseomonas</taxon>
    </lineage>
</organism>
<gene>
    <name evidence="12" type="primary">dnaE_3</name>
    <name evidence="9" type="synonym">dnaE2</name>
    <name evidence="12" type="ORF">NCTC13291_04514</name>
</gene>
<dbReference type="Pfam" id="PF14579">
    <property type="entry name" value="HHH_6"/>
    <property type="match status" value="1"/>
</dbReference>
<evidence type="ECO:0000256" key="2">
    <source>
        <dbReference type="ARBA" id="ARBA00022679"/>
    </source>
</evidence>
<dbReference type="GO" id="GO:0005737">
    <property type="term" value="C:cytoplasm"/>
    <property type="evidence" value="ECO:0007669"/>
    <property type="project" value="UniProtKB-SubCell"/>
</dbReference>
<dbReference type="Gene3D" id="3.20.20.140">
    <property type="entry name" value="Metal-dependent hydrolases"/>
    <property type="match status" value="1"/>
</dbReference>
<comment type="similarity">
    <text evidence="9">Belongs to the DNA polymerase type-C family. DnaE2 subfamily.</text>
</comment>
<evidence type="ECO:0000256" key="4">
    <source>
        <dbReference type="ARBA" id="ARBA00022705"/>
    </source>
</evidence>
<evidence type="ECO:0000256" key="6">
    <source>
        <dbReference type="ARBA" id="ARBA00022932"/>
    </source>
</evidence>
<dbReference type="Pfam" id="PF17657">
    <property type="entry name" value="DNA_pol3_finger"/>
    <property type="match status" value="1"/>
</dbReference>
<keyword evidence="3 9" id="KW-0548">Nucleotidyltransferase</keyword>
<feature type="domain" description="Polymerase/histidinol phosphatase N-terminal" evidence="11">
    <location>
        <begin position="6"/>
        <end position="73"/>
    </location>
</feature>
<dbReference type="GO" id="GO:0008408">
    <property type="term" value="F:3'-5' exonuclease activity"/>
    <property type="evidence" value="ECO:0007669"/>
    <property type="project" value="InterPro"/>
</dbReference>
<dbReference type="AlphaFoldDB" id="A0A379PNL6"/>
<evidence type="ECO:0000256" key="3">
    <source>
        <dbReference type="ARBA" id="ARBA00022695"/>
    </source>
</evidence>
<dbReference type="PANTHER" id="PTHR32294:SF4">
    <property type="entry name" value="ERROR-PRONE DNA POLYMERASE"/>
    <property type="match status" value="1"/>
</dbReference>
<dbReference type="InterPro" id="IPR040982">
    <property type="entry name" value="DNA_pol3_finger"/>
</dbReference>
<keyword evidence="6 9" id="KW-0239">DNA-directed DNA polymerase</keyword>
<dbReference type="CDD" id="cd07434">
    <property type="entry name" value="PHP_PolIIIA_DnaE2"/>
    <property type="match status" value="1"/>
</dbReference>
<evidence type="ECO:0000256" key="9">
    <source>
        <dbReference type="HAMAP-Rule" id="MF_01902"/>
    </source>
</evidence>
<dbReference type="EC" id="2.7.7.7" evidence="9"/>
<evidence type="ECO:0000256" key="10">
    <source>
        <dbReference type="SAM" id="MobiDB-lite"/>
    </source>
</evidence>
<evidence type="ECO:0000313" key="12">
    <source>
        <dbReference type="EMBL" id="SUE95626.1"/>
    </source>
</evidence>
<dbReference type="GO" id="GO:0006281">
    <property type="term" value="P:DNA repair"/>
    <property type="evidence" value="ECO:0007669"/>
    <property type="project" value="UniProtKB-UniRule"/>
</dbReference>
<dbReference type="InterPro" id="IPR011708">
    <property type="entry name" value="DNA_pol3_alpha_NTPase_dom"/>
</dbReference>
<evidence type="ECO:0000256" key="7">
    <source>
        <dbReference type="ARBA" id="ARBA00023204"/>
    </source>
</evidence>
<dbReference type="InterPro" id="IPR029460">
    <property type="entry name" value="DNAPol_HHH"/>
</dbReference>
<dbReference type="InterPro" id="IPR023073">
    <property type="entry name" value="DnaE2"/>
</dbReference>
<dbReference type="InterPro" id="IPR004013">
    <property type="entry name" value="PHP_dom"/>
</dbReference>
<dbReference type="Pfam" id="PF07733">
    <property type="entry name" value="DNA_pol3_alpha"/>
    <property type="match status" value="1"/>
</dbReference>
<dbReference type="CDD" id="cd04485">
    <property type="entry name" value="DnaE_OBF"/>
    <property type="match status" value="1"/>
</dbReference>
<dbReference type="EMBL" id="UGVN01000003">
    <property type="protein sequence ID" value="SUE95626.1"/>
    <property type="molecule type" value="Genomic_DNA"/>
</dbReference>
<evidence type="ECO:0000256" key="1">
    <source>
        <dbReference type="ARBA" id="ARBA00022490"/>
    </source>
</evidence>
<comment type="function">
    <text evidence="9">DNA polymerase involved in damage-induced mutagenesis and translesion synthesis (TLS). It is not the major replicative DNA polymerase.</text>
</comment>
<dbReference type="Proteomes" id="UP000254919">
    <property type="component" value="Unassembled WGS sequence"/>
</dbReference>
<comment type="catalytic activity">
    <reaction evidence="8 9">
        <text>DNA(n) + a 2'-deoxyribonucleoside 5'-triphosphate = DNA(n+1) + diphosphate</text>
        <dbReference type="Rhea" id="RHEA:22508"/>
        <dbReference type="Rhea" id="RHEA-COMP:17339"/>
        <dbReference type="Rhea" id="RHEA-COMP:17340"/>
        <dbReference type="ChEBI" id="CHEBI:33019"/>
        <dbReference type="ChEBI" id="CHEBI:61560"/>
        <dbReference type="ChEBI" id="CHEBI:173112"/>
        <dbReference type="EC" id="2.7.7.7"/>
    </reaction>
</comment>
<dbReference type="RefSeq" id="WP_027297412.1">
    <property type="nucleotide sequence ID" value="NZ_CBCSHT010000076.1"/>
</dbReference>
<keyword evidence="5 9" id="KW-0227">DNA damage</keyword>
<keyword evidence="2 9" id="KW-0808">Transferase</keyword>
<keyword evidence="1 9" id="KW-0963">Cytoplasm</keyword>
<comment type="subcellular location">
    <subcellularLocation>
        <location evidence="9">Cytoplasm</location>
    </subcellularLocation>
</comment>
<feature type="compositionally biased region" description="Basic and acidic residues" evidence="10">
    <location>
        <begin position="1064"/>
        <end position="1079"/>
    </location>
</feature>
<name>A0A379PNL6_9PROT</name>
<sequence>MVQDYAELACRSNFSLLDGASHPGELAVAAATLGHAGFGICDTNTLSGSVRGHVAAREAGIAYAVGCRLRLDDGAEYLAWPTDRASYGRLTRLLSLGRMRSPKGECALTRQEMVGHAEGWCLAAVSPVRPDLAFADRLQADAAALRNILAMPLLCTATIRFDDIDADRLEALAEMTAVTGAGLLATNDVRYHVPSRRPLADVLTAIRLGRTVDRLGPLAEPHAERHLKPPAEMARLFRHYPEALRHTLRVLGACRGFSLADLRHEYPDEILEPGRTPQQTLEARAAAAAAARFPRGVPPGIQARIDHELRLIEQLDYAPYFLTVDEVVRFAREHDILCQGRGSAANSTVCYVLGITAVNPSKHDLLFERFLSAERAEPPDIDVDFEHERREEVIQFIYRRYGRDRAAIVGTVIRFRGRSAVREVGKALGLSEDVTGRLAKASWGPGRDSSLAEIAATEGLDLADRRLRLALELAEEIQDFPRHLATHVGGFVMSRGPLIEMAVVGNAAMEGRTVLEWDKNDVEALGLLKVDILALGMLSCLRRGFDLLRRHRLADLDLAGVPRDCERTYAMLRRADSLGVFQVESRAQMNMLPRLRPARFYDLVVQVALVRPGPIQGDMVHPYLRRRWGDEEPVYPSPAPEHGPADELEQVLGRTLGVPLFQEQAMRVAIVAAGFSPGEADQLRRAMATFKYTQGVAVYRDKLVGGMVRRGYDPELAERVFRQIEGFGSYGFPESHAASFAHLAYASAWLKCHHPSVFAAALLNSQPMGFYAPAQIVRDAQAHRVAVRPLDVNASQWDCTLEPEAGSAEGLALRLGLRLAAGLAAEDGQRVAEARRAGNGSPYASVDEVVRRAGIGRKAIEALAAADGFAGMGLDRRAAIWDARGVENDTPPLLRLAARAAAAGEPPLLREPAPTLPAEAAGQSVVLDYTATGLSLRQHPLALLRPRLRTLGCRDSRELGGLRAGQRVRLAGMVLMRQRPGTAKGIVFVTVEDEHGTANLVVYADVAARDRAALIGARLMVVDARVEREERRAEVPIVHLICRRLEDRSDLLRGLMAEPGPESWGDRSMARADEVRRADPGSGRSSQRMPGSRDFR</sequence>
<dbReference type="NCBIfam" id="TIGR00594">
    <property type="entry name" value="polc"/>
    <property type="match status" value="1"/>
</dbReference>
<dbReference type="InterPro" id="IPR003141">
    <property type="entry name" value="Pol/His_phosphatase_N"/>
</dbReference>
<evidence type="ECO:0000256" key="8">
    <source>
        <dbReference type="ARBA" id="ARBA00049244"/>
    </source>
</evidence>
<keyword evidence="7 9" id="KW-0234">DNA repair</keyword>